<dbReference type="KEGG" id="psuu:Psuf_078580"/>
<keyword evidence="1" id="KW-0813">Transport</keyword>
<accession>A0A6F8YWJ6</accession>
<keyword evidence="3" id="KW-0547">Nucleotide-binding</keyword>
<dbReference type="InterPro" id="IPR003439">
    <property type="entry name" value="ABC_transporter-like_ATP-bd"/>
</dbReference>
<feature type="domain" description="ABC transporter" evidence="5">
    <location>
        <begin position="5"/>
        <end position="49"/>
    </location>
</feature>
<organism evidence="6 7">
    <name type="scientific">Phytohabitans suffuscus</name>
    <dbReference type="NCBI Taxonomy" id="624315"/>
    <lineage>
        <taxon>Bacteria</taxon>
        <taxon>Bacillati</taxon>
        <taxon>Actinomycetota</taxon>
        <taxon>Actinomycetes</taxon>
        <taxon>Micromonosporales</taxon>
        <taxon>Micromonosporaceae</taxon>
    </lineage>
</organism>
<sequence>MDRYVKALDIRPANPDALVRNLSGGNQQKVLLARWLITEPRLLILDEPTRGIDVGAKAEIQRLVAQLSDGGMAVLFVSAELEEVLRLSHKVAVLRDRRLIAELPNDDTLDVDRVMETIASGAKP</sequence>
<protein>
    <recommendedName>
        <fullName evidence="5">ABC transporter domain-containing protein</fullName>
    </recommendedName>
</protein>
<evidence type="ECO:0000313" key="6">
    <source>
        <dbReference type="EMBL" id="BCB90545.1"/>
    </source>
</evidence>
<dbReference type="Gene3D" id="3.40.50.300">
    <property type="entry name" value="P-loop containing nucleotide triphosphate hydrolases"/>
    <property type="match status" value="1"/>
</dbReference>
<dbReference type="Pfam" id="PF00005">
    <property type="entry name" value="ABC_tran"/>
    <property type="match status" value="1"/>
</dbReference>
<reference evidence="6 7" key="2">
    <citation type="submission" date="2020-03" db="EMBL/GenBank/DDBJ databases">
        <authorList>
            <person name="Ichikawa N."/>
            <person name="Kimura A."/>
            <person name="Kitahashi Y."/>
            <person name="Uohara A."/>
        </authorList>
    </citation>
    <scope>NUCLEOTIDE SEQUENCE [LARGE SCALE GENOMIC DNA]</scope>
    <source>
        <strain evidence="6 7">NBRC 105367</strain>
    </source>
</reference>
<evidence type="ECO:0000256" key="1">
    <source>
        <dbReference type="ARBA" id="ARBA00022448"/>
    </source>
</evidence>
<proteinExistence type="predicted"/>
<evidence type="ECO:0000256" key="3">
    <source>
        <dbReference type="ARBA" id="ARBA00022741"/>
    </source>
</evidence>
<dbReference type="InterPro" id="IPR027417">
    <property type="entry name" value="P-loop_NTPase"/>
</dbReference>
<evidence type="ECO:0000256" key="4">
    <source>
        <dbReference type="ARBA" id="ARBA00022840"/>
    </source>
</evidence>
<dbReference type="PANTHER" id="PTHR43790">
    <property type="entry name" value="CARBOHYDRATE TRANSPORT ATP-BINDING PROTEIN MG119-RELATED"/>
    <property type="match status" value="1"/>
</dbReference>
<reference evidence="6 7" key="1">
    <citation type="submission" date="2020-03" db="EMBL/GenBank/DDBJ databases">
        <title>Whole genome shotgun sequence of Phytohabitans suffuscus NBRC 105367.</title>
        <authorList>
            <person name="Komaki H."/>
            <person name="Tamura T."/>
        </authorList>
    </citation>
    <scope>NUCLEOTIDE SEQUENCE [LARGE SCALE GENOMIC DNA]</scope>
    <source>
        <strain evidence="6 7">NBRC 105367</strain>
    </source>
</reference>
<dbReference type="SUPFAM" id="SSF52540">
    <property type="entry name" value="P-loop containing nucleoside triphosphate hydrolases"/>
    <property type="match status" value="1"/>
</dbReference>
<dbReference type="PANTHER" id="PTHR43790:SF9">
    <property type="entry name" value="GALACTOFURANOSE TRANSPORTER ATP-BINDING PROTEIN YTFR"/>
    <property type="match status" value="1"/>
</dbReference>
<dbReference type="InterPro" id="IPR050107">
    <property type="entry name" value="ABC_carbohydrate_import_ATPase"/>
</dbReference>
<dbReference type="AlphaFoldDB" id="A0A6F8YWJ6"/>
<dbReference type="GO" id="GO:0016887">
    <property type="term" value="F:ATP hydrolysis activity"/>
    <property type="evidence" value="ECO:0007669"/>
    <property type="project" value="InterPro"/>
</dbReference>
<evidence type="ECO:0000256" key="2">
    <source>
        <dbReference type="ARBA" id="ARBA00022737"/>
    </source>
</evidence>
<gene>
    <name evidence="6" type="ORF">Psuf_078580</name>
</gene>
<keyword evidence="4" id="KW-0067">ATP-binding</keyword>
<name>A0A6F8YWJ6_9ACTN</name>
<dbReference type="Proteomes" id="UP000503011">
    <property type="component" value="Chromosome"/>
</dbReference>
<evidence type="ECO:0000259" key="5">
    <source>
        <dbReference type="Pfam" id="PF00005"/>
    </source>
</evidence>
<keyword evidence="7" id="KW-1185">Reference proteome</keyword>
<evidence type="ECO:0000313" key="7">
    <source>
        <dbReference type="Proteomes" id="UP000503011"/>
    </source>
</evidence>
<dbReference type="EMBL" id="AP022871">
    <property type="protein sequence ID" value="BCB90545.1"/>
    <property type="molecule type" value="Genomic_DNA"/>
</dbReference>
<dbReference type="GO" id="GO:0005524">
    <property type="term" value="F:ATP binding"/>
    <property type="evidence" value="ECO:0007669"/>
    <property type="project" value="UniProtKB-KW"/>
</dbReference>
<keyword evidence="2" id="KW-0677">Repeat</keyword>